<proteinExistence type="predicted"/>
<accession>A0A5K3FXD2</accession>
<reference evidence="1" key="1">
    <citation type="submission" date="2019-11" db="UniProtKB">
        <authorList>
            <consortium name="WormBaseParasite"/>
        </authorList>
    </citation>
    <scope>IDENTIFICATION</scope>
</reference>
<dbReference type="WBParaSite" id="MCU_012581-RA">
    <property type="protein sequence ID" value="MCU_012581-RA"/>
    <property type="gene ID" value="MCU_012581"/>
</dbReference>
<sequence>MAEENCERLVALEVELLDEMEANDMEILILESGLEAVFTTAAEAQVELESEKARKYPELIVAVFDQG</sequence>
<protein>
    <submittedName>
        <fullName evidence="1">PCRF domain-containing protein</fullName>
    </submittedName>
</protein>
<organism evidence="1">
    <name type="scientific">Mesocestoides corti</name>
    <name type="common">Flatworm</name>
    <dbReference type="NCBI Taxonomy" id="53468"/>
    <lineage>
        <taxon>Eukaryota</taxon>
        <taxon>Metazoa</taxon>
        <taxon>Spiralia</taxon>
        <taxon>Lophotrochozoa</taxon>
        <taxon>Platyhelminthes</taxon>
        <taxon>Cestoda</taxon>
        <taxon>Eucestoda</taxon>
        <taxon>Cyclophyllidea</taxon>
        <taxon>Mesocestoididae</taxon>
        <taxon>Mesocestoides</taxon>
    </lineage>
</organism>
<dbReference type="AlphaFoldDB" id="A0A5K3FXD2"/>
<name>A0A5K3FXD2_MESCO</name>
<evidence type="ECO:0000313" key="1">
    <source>
        <dbReference type="WBParaSite" id="MCU_012581-RA"/>
    </source>
</evidence>